<proteinExistence type="predicted"/>
<accession>A0ABU6K9R0</accession>
<dbReference type="Proteomes" id="UP001335737">
    <property type="component" value="Unassembled WGS sequence"/>
</dbReference>
<gene>
    <name evidence="1" type="ORF">QGM71_01115</name>
</gene>
<sequence>MNLPKELKFKYRDKIYYAEVSDGTVNVTWDDITGEPATYEVEKVKEYIGEGAWIILDDKYGEAPKGKTDYEIIAKNIGKLVAEKNKQYGDSFNKSGDFLKLLYPDGIKPEQYKDMLGLVRVFDKQMRIANGNQGEENAWQDINGYSLVALGGNDNE</sequence>
<comment type="caution">
    <text evidence="1">The sequence shown here is derived from an EMBL/GenBank/DDBJ whole genome shotgun (WGS) entry which is preliminary data.</text>
</comment>
<name>A0ABU6K9R0_9BACI</name>
<evidence type="ECO:0000313" key="1">
    <source>
        <dbReference type="EMBL" id="MEC5422092.1"/>
    </source>
</evidence>
<dbReference type="EMBL" id="JARZFX010000001">
    <property type="protein sequence ID" value="MEC5422092.1"/>
    <property type="molecule type" value="Genomic_DNA"/>
</dbReference>
<reference evidence="1 2" key="1">
    <citation type="journal article" date="2024" name="Int. J. Syst. Evol. Microbiol.">
        <title>Virgibacillus tibetensis sp. nov., isolated from salt lake on the Tibetan Plateau of China.</title>
        <authorList>
            <person name="Phurbu D."/>
            <person name="Liu Z.-X."/>
            <person name="Wang R."/>
            <person name="Zheng Y.-Y."/>
            <person name="Liu H.-C."/>
            <person name="Zhou Y.-G."/>
            <person name="Yu Y.-J."/>
            <person name="Li A.-H."/>
        </authorList>
    </citation>
    <scope>NUCLEOTIDE SEQUENCE [LARGE SCALE GENOMIC DNA]</scope>
    <source>
        <strain evidence="1 2">C22-A2</strain>
    </source>
</reference>
<keyword evidence="2" id="KW-1185">Reference proteome</keyword>
<evidence type="ECO:0008006" key="3">
    <source>
        <dbReference type="Google" id="ProtNLM"/>
    </source>
</evidence>
<dbReference type="RefSeq" id="WP_327605665.1">
    <property type="nucleotide sequence ID" value="NZ_JARZFX010000001.1"/>
</dbReference>
<evidence type="ECO:0000313" key="2">
    <source>
        <dbReference type="Proteomes" id="UP001335737"/>
    </source>
</evidence>
<protein>
    <recommendedName>
        <fullName evidence="3">DUF1642 domain-containing protein</fullName>
    </recommendedName>
</protein>
<organism evidence="1 2">
    <name type="scientific">Virgibacillus tibetensis</name>
    <dbReference type="NCBI Taxonomy" id="3042313"/>
    <lineage>
        <taxon>Bacteria</taxon>
        <taxon>Bacillati</taxon>
        <taxon>Bacillota</taxon>
        <taxon>Bacilli</taxon>
        <taxon>Bacillales</taxon>
        <taxon>Bacillaceae</taxon>
        <taxon>Virgibacillus</taxon>
    </lineage>
</organism>